<feature type="disulfide bond" evidence="8">
    <location>
        <begin position="1230"/>
        <end position="1257"/>
    </location>
</feature>
<feature type="repeat" description="LDL-receptor class B" evidence="9">
    <location>
        <begin position="175"/>
        <end position="218"/>
    </location>
</feature>
<dbReference type="FunFam" id="2.120.10.30:FF:000132">
    <property type="entry name" value="Uncharacterized protein"/>
    <property type="match status" value="1"/>
</dbReference>
<feature type="domain" description="Sushi" evidence="11">
    <location>
        <begin position="1198"/>
        <end position="1259"/>
    </location>
</feature>
<dbReference type="SMART" id="SM00135">
    <property type="entry name" value="LY"/>
    <property type="match status" value="14"/>
</dbReference>
<dbReference type="FunFam" id="2.120.10.30:FF:000008">
    <property type="entry name" value="Low-density lipoprotein receptor-related protein 4"/>
    <property type="match status" value="1"/>
</dbReference>
<dbReference type="SUPFAM" id="SSF57196">
    <property type="entry name" value="EGF/Laminin"/>
    <property type="match status" value="3"/>
</dbReference>
<feature type="disulfide bond" evidence="8">
    <location>
        <begin position="1028"/>
        <end position="1055"/>
    </location>
</feature>
<dbReference type="PROSITE" id="PS51120">
    <property type="entry name" value="LDLRB"/>
    <property type="match status" value="11"/>
</dbReference>
<dbReference type="InterPro" id="IPR003410">
    <property type="entry name" value="HYR_dom"/>
</dbReference>
<dbReference type="GO" id="GO:0005886">
    <property type="term" value="C:plasma membrane"/>
    <property type="evidence" value="ECO:0007669"/>
    <property type="project" value="UniProtKB-SubCell"/>
</dbReference>
<feature type="domain" description="Sushi" evidence="11">
    <location>
        <begin position="1451"/>
        <end position="1509"/>
    </location>
</feature>
<comment type="caution">
    <text evidence="12">The sequence shown here is derived from an EMBL/GenBank/DDBJ whole genome shotgun (WGS) entry which is preliminary data.</text>
</comment>
<feature type="repeat" description="LDL-receptor class B" evidence="9">
    <location>
        <begin position="485"/>
        <end position="528"/>
    </location>
</feature>
<dbReference type="InterPro" id="IPR000033">
    <property type="entry name" value="LDLR_classB_rpt"/>
</dbReference>
<evidence type="ECO:0000313" key="12">
    <source>
        <dbReference type="EMBL" id="RMX48593.1"/>
    </source>
</evidence>
<evidence type="ECO:0000256" key="7">
    <source>
        <dbReference type="ARBA" id="ARBA00023180"/>
    </source>
</evidence>
<feature type="repeat" description="LDL-receptor class B" evidence="9">
    <location>
        <begin position="823"/>
        <end position="866"/>
    </location>
</feature>
<dbReference type="Pfam" id="PF14670">
    <property type="entry name" value="FXa_inhibition"/>
    <property type="match status" value="3"/>
</dbReference>
<dbReference type="Gene3D" id="2.120.10.30">
    <property type="entry name" value="TolB, C-terminal domain"/>
    <property type="match status" value="3"/>
</dbReference>
<evidence type="ECO:0000259" key="11">
    <source>
        <dbReference type="PROSITE" id="PS50923"/>
    </source>
</evidence>
<evidence type="ECO:0000256" key="1">
    <source>
        <dbReference type="ARBA" id="ARBA00004251"/>
    </source>
</evidence>
<feature type="repeat" description="LDL-receptor class B" evidence="9">
    <location>
        <begin position="529"/>
        <end position="572"/>
    </location>
</feature>
<dbReference type="STRING" id="46731.A0A3M6U4K1"/>
<keyword evidence="3" id="KW-0245">EGF-like domain</keyword>
<feature type="repeat" description="LDL-receptor class B" evidence="9">
    <location>
        <begin position="219"/>
        <end position="261"/>
    </location>
</feature>
<evidence type="ECO:0000256" key="8">
    <source>
        <dbReference type="PROSITE-ProRule" id="PRU00302"/>
    </source>
</evidence>
<keyword evidence="6 8" id="KW-1015">Disulfide bond</keyword>
<keyword evidence="13" id="KW-1185">Reference proteome</keyword>
<evidence type="ECO:0000256" key="5">
    <source>
        <dbReference type="ARBA" id="ARBA00022737"/>
    </source>
</evidence>
<dbReference type="PROSITE" id="PS50825">
    <property type="entry name" value="HYR"/>
    <property type="match status" value="3"/>
</dbReference>
<dbReference type="SMART" id="SM00032">
    <property type="entry name" value="CCP"/>
    <property type="match status" value="7"/>
</dbReference>
<feature type="domain" description="Sushi" evidence="11">
    <location>
        <begin position="1268"/>
        <end position="1331"/>
    </location>
</feature>
<feature type="repeat" description="LDL-receptor class B" evidence="9">
    <location>
        <begin position="867"/>
        <end position="911"/>
    </location>
</feature>
<keyword evidence="7" id="KW-0325">Glycoprotein</keyword>
<comment type="caution">
    <text evidence="8">Lacks conserved residue(s) required for the propagation of feature annotation.</text>
</comment>
<dbReference type="InterPro" id="IPR011042">
    <property type="entry name" value="6-blade_b-propeller_TolB-like"/>
</dbReference>
<dbReference type="SMART" id="SM00181">
    <property type="entry name" value="EGF"/>
    <property type="match status" value="4"/>
</dbReference>
<feature type="repeat" description="LDL-receptor class B" evidence="9">
    <location>
        <begin position="780"/>
        <end position="822"/>
    </location>
</feature>
<dbReference type="PANTHER" id="PTHR46513">
    <property type="entry name" value="VITELLOGENIN RECEPTOR-LIKE PROTEIN-RELATED-RELATED"/>
    <property type="match status" value="1"/>
</dbReference>
<feature type="domain" description="Sushi" evidence="11">
    <location>
        <begin position="1737"/>
        <end position="1799"/>
    </location>
</feature>
<protein>
    <recommendedName>
        <fullName evidence="14">Low-density lipoprotein receptor-related protein 6</fullName>
    </recommendedName>
</protein>
<feature type="repeat" description="LDL-receptor class B" evidence="9">
    <location>
        <begin position="399"/>
        <end position="441"/>
    </location>
</feature>
<evidence type="ECO:0000256" key="4">
    <source>
        <dbReference type="ARBA" id="ARBA00022729"/>
    </source>
</evidence>
<feature type="domain" description="HYR" evidence="10">
    <location>
        <begin position="1576"/>
        <end position="1655"/>
    </location>
</feature>
<dbReference type="EMBL" id="RCHS01002247">
    <property type="protein sequence ID" value="RMX48593.1"/>
    <property type="molecule type" value="Genomic_DNA"/>
</dbReference>
<name>A0A3M6U4K1_POCDA</name>
<proteinExistence type="predicted"/>
<feature type="domain" description="HYR" evidence="10">
    <location>
        <begin position="1331"/>
        <end position="1414"/>
    </location>
</feature>
<reference evidence="12 13" key="1">
    <citation type="journal article" date="2018" name="Sci. Rep.">
        <title>Comparative analysis of the Pocillopora damicornis genome highlights role of immune system in coral evolution.</title>
        <authorList>
            <person name="Cunning R."/>
            <person name="Bay R.A."/>
            <person name="Gillette P."/>
            <person name="Baker A.C."/>
            <person name="Traylor-Knowles N."/>
        </authorList>
    </citation>
    <scope>NUCLEOTIDE SEQUENCE [LARGE SCALE GENOMIC DNA]</scope>
    <source>
        <strain evidence="12">RSMAS</strain>
        <tissue evidence="12">Whole animal</tissue>
    </source>
</reference>
<dbReference type="InterPro" id="IPR000742">
    <property type="entry name" value="EGF"/>
</dbReference>
<organism evidence="12 13">
    <name type="scientific">Pocillopora damicornis</name>
    <name type="common">Cauliflower coral</name>
    <name type="synonym">Millepora damicornis</name>
    <dbReference type="NCBI Taxonomy" id="46731"/>
    <lineage>
        <taxon>Eukaryota</taxon>
        <taxon>Metazoa</taxon>
        <taxon>Cnidaria</taxon>
        <taxon>Anthozoa</taxon>
        <taxon>Hexacorallia</taxon>
        <taxon>Scleractinia</taxon>
        <taxon>Astrocoeniina</taxon>
        <taxon>Pocilloporidae</taxon>
        <taxon>Pocillopora</taxon>
    </lineage>
</organism>
<evidence type="ECO:0000256" key="3">
    <source>
        <dbReference type="ARBA" id="ARBA00022536"/>
    </source>
</evidence>
<dbReference type="CDD" id="cd00033">
    <property type="entry name" value="CCP"/>
    <property type="match status" value="6"/>
</dbReference>
<accession>A0A3M6U4K1</accession>
<dbReference type="Pfam" id="PF00058">
    <property type="entry name" value="Ldl_recept_b"/>
    <property type="match status" value="10"/>
</dbReference>
<dbReference type="InterPro" id="IPR050778">
    <property type="entry name" value="Cueball_EGF_LRP_Nidogen"/>
</dbReference>
<keyword evidence="5" id="KW-0677">Repeat</keyword>
<dbReference type="Gene3D" id="2.10.70.10">
    <property type="entry name" value="Complement Module, domain 1"/>
    <property type="match status" value="6"/>
</dbReference>
<dbReference type="Proteomes" id="UP000275408">
    <property type="component" value="Unassembled WGS sequence"/>
</dbReference>
<evidence type="ECO:0000256" key="2">
    <source>
        <dbReference type="ARBA" id="ARBA00022475"/>
    </source>
</evidence>
<dbReference type="FunFam" id="2.120.10.30:FF:000241">
    <property type="entry name" value="Low-density lipoprotein receptor-related protein 6"/>
    <property type="match status" value="1"/>
</dbReference>
<dbReference type="PROSITE" id="PS50923">
    <property type="entry name" value="SUSHI"/>
    <property type="match status" value="7"/>
</dbReference>
<keyword evidence="2" id="KW-0472">Membrane</keyword>
<evidence type="ECO:0000259" key="10">
    <source>
        <dbReference type="PROSITE" id="PS50825"/>
    </source>
</evidence>
<evidence type="ECO:0000313" key="13">
    <source>
        <dbReference type="Proteomes" id="UP000275408"/>
    </source>
</evidence>
<feature type="domain" description="Sushi" evidence="11">
    <location>
        <begin position="1133"/>
        <end position="1197"/>
    </location>
</feature>
<comment type="subcellular location">
    <subcellularLocation>
        <location evidence="1">Cell membrane</location>
        <topology evidence="1">Single-pass type I membrane protein</topology>
    </subcellularLocation>
</comment>
<dbReference type="InterPro" id="IPR000436">
    <property type="entry name" value="Sushi_SCR_CCP_dom"/>
</dbReference>
<feature type="repeat" description="LDL-receptor class B" evidence="9">
    <location>
        <begin position="132"/>
        <end position="174"/>
    </location>
</feature>
<dbReference type="InterPro" id="IPR035976">
    <property type="entry name" value="Sushi/SCR/CCP_sf"/>
</dbReference>
<evidence type="ECO:0000256" key="9">
    <source>
        <dbReference type="PROSITE-ProRule" id="PRU00461"/>
    </source>
</evidence>
<feature type="repeat" description="LDL-receptor class B" evidence="9">
    <location>
        <begin position="737"/>
        <end position="779"/>
    </location>
</feature>
<dbReference type="SUPFAM" id="SSF57535">
    <property type="entry name" value="Complement control module/SCR domain"/>
    <property type="match status" value="6"/>
</dbReference>
<keyword evidence="8" id="KW-0768">Sushi</keyword>
<feature type="repeat" description="LDL-receptor class B" evidence="9">
    <location>
        <begin position="442"/>
        <end position="484"/>
    </location>
</feature>
<dbReference type="Pfam" id="PF02494">
    <property type="entry name" value="HYR"/>
    <property type="match status" value="3"/>
</dbReference>
<keyword evidence="2" id="KW-1003">Cell membrane</keyword>
<dbReference type="SUPFAM" id="SSF63825">
    <property type="entry name" value="YWTD domain"/>
    <property type="match status" value="3"/>
</dbReference>
<feature type="domain" description="HYR" evidence="10">
    <location>
        <begin position="1656"/>
        <end position="1736"/>
    </location>
</feature>
<dbReference type="Pfam" id="PF00084">
    <property type="entry name" value="Sushi"/>
    <property type="match status" value="5"/>
</dbReference>
<gene>
    <name evidence="12" type="ORF">pdam_00017136</name>
</gene>
<feature type="domain" description="Sushi" evidence="11">
    <location>
        <begin position="1000"/>
        <end position="1057"/>
    </location>
</feature>
<feature type="disulfide bond" evidence="8">
    <location>
        <begin position="1480"/>
        <end position="1507"/>
    </location>
</feature>
<sequence>MEGSLRAGIELYKQLKNMSVLRWIYMLTSFLTLLDTKRTRVNGVSLCSSPCLLVSNTTDIVTMNIQTSSINSVVLGLTRAVAIDYHFNLGYVFWSDVTEHNIKRLHLDTDTKTTIISNIGVCDGLAVHWRTSQLFWTDTTYNTISVSDLDGNNQVAIVSSGLDKPRGIALDPDNNFMFWTDWGLNPKIERATSSGKQRSAIVTMNLYHPNGLDLDKGNQRIFWVDAALDRVESIDYNGGNRKLLFQQSGLHPFGVTLVPPFLFFTDWNTNREVHKLDALTGEVFRSYTINGGKPMGVVVYDGSRQPSASSPCSVNNGGCSHFCVPKASGHECICPTGLAVKQNGKTCEEKENKFFLYTDANEKSTNIISLDVNYLVSKTLFVHLGDHRPIALDFDPLEDRVYWTDVRQGRIMSAFRNASSAKTLYFCNVLNPDGLAIDHVGRNIYWTDTGTDRIELGRLDGTKRKVLFKDALDEPRAIILDERNGMMYWTDWGVNPKIEKAEMDGSGRQSIVTGNLAWPNGLTIDQATNRLYWVDAKLDTIEMTDLNGASRQVLLSSADQIHPFGLAFYENVLYWTDWNKKSILRYNLTSAKHETVIPDLQQPMDIHVYDPSLSFTGPHACAQNNGLCSDFCLLKPGGYKCTCPTGIVLKPDGRSCDNVFICRLFLRKYAFIRLLYLLFVQDGFEKANLEKFMVFPEADTREIYSVAISVSESPCKPLQIKTNISSPVAVDYDPLDRKIYWTDVALKLVARAFPNGSSVEVVAYNKVEGPEGLAVDYIERNLYWTDAGTRKIEVARLDGSSRRSLITSGIESPRAIILNIAERKMFWSDRGSSPKIEQANMDGSSRAVLVSSELVGVNSLAIDYSGKLLYWCDATLDKIERVDFQGNNRVVLLDLSSYIRHPFALALSDNIIYWSDLERKNINKFNITSSLNEVLVHGMRSPKEMHIHDDAKIFSGSTSCSHLNGGCSHLCLPNPSGHQCFCPEGVLLKPGDPFTCQGVNRCAHLSVPSNGSLHPCSNLPGNTCRFSCDKGYILTGSATRTCQDDGTWTGTQAKCNGRLPHAQPYPYQQMESRRAVQEKRRSSTTKFANFPASLGSLGLVLLQENAKKMEPGVGKTSYVQSYLPPTKGHITVINCSKLVVSPGDPLRMSSCGYNFGAQCNFSCPTGYRLNGSSSLKCVAQSDSPPGVWDNRLPTCYAITCPSLPIPKHGQKVGCIDPVWEPYDTHCSFACQAGYSLLGSSVRRCLQNSTWSGVASSCQGISLRLFSVVACGPLFPPMNAIISPSSCVSGSPYGQTCRFSCGTLGYVLDGTSSRVCGNNGKWTGSNNTRCIDNMRPSFNNTCPHNMVFYTAGCSPTALVKWNEPVADDNSGHVSVSYPAIRPPTQLDAGLYRVIYSAKDDNGNSANCSFTVQVTSMTLRMITPYNYYNYILIKWVEIWFTANENKRLPFAGKSCPVLPQPVHGYISLTCQHWFGSQASFTCEKGFNMKGSLLRTCRGDGTWSGNTTSCQIVKCPAIKAPSHGRVFPSPCKLPSGVHYKTECYFICDVSAGYQPLGARNVSCLENGSWSADVTIVRCRDIQHPRIQCPLDMTIPTETGRSYANVTWKLPVPTDNSNEHLILTGLTPPQKFNVGTNHITYKVTDSSRLSSSCTFSIQVKDKEPPRISPCPEDVLITSAKQWTKVWLPRVEVTDNVGVHSFITNRPNGSEFTWGQHNITYSATDTAGNTATCKFRIIIKDYECPKLHSPLNGAKACDLWLEGGKICTLHCNVGYDFANKPPDAYFCGASGGWLPDEKVPDCSETRQATTLLKIQLHYLADQCSEQIHHQIASNFIALYTTYLGPDNGCDSLGLCTIENVEVECGDQTGTLRKRDLGSNPLSSRISLSISFDFKVPLPRNTTAADLNQTTEEISSNLLLKFTRTDVNLNISGISLVFDASKPPQVRFVRLLCDSGQVLRGSKCGKQIL</sequence>
<feature type="disulfide bond" evidence="8">
    <location>
        <begin position="1739"/>
        <end position="1782"/>
    </location>
</feature>
<evidence type="ECO:0008006" key="14">
    <source>
        <dbReference type="Google" id="ProtNLM"/>
    </source>
</evidence>
<evidence type="ECO:0000256" key="6">
    <source>
        <dbReference type="ARBA" id="ARBA00023157"/>
    </source>
</evidence>
<dbReference type="OrthoDB" id="9990982at2759"/>
<keyword evidence="4" id="KW-0732">Signal</keyword>
<feature type="domain" description="Sushi" evidence="11">
    <location>
        <begin position="1510"/>
        <end position="1577"/>
    </location>
</feature>
<dbReference type="PANTHER" id="PTHR46513:SF13">
    <property type="entry name" value="EGF-LIKE DOMAIN-CONTAINING PROTEIN"/>
    <property type="match status" value="1"/>
</dbReference>